<keyword evidence="2" id="KW-0966">Cell projection</keyword>
<comment type="similarity">
    <text evidence="1">Belongs to the type III secretion exporter family.</text>
</comment>
<organism evidence="2 3">
    <name type="scientific">Limnoglobus roseus</name>
    <dbReference type="NCBI Taxonomy" id="2598579"/>
    <lineage>
        <taxon>Bacteria</taxon>
        <taxon>Pseudomonadati</taxon>
        <taxon>Planctomycetota</taxon>
        <taxon>Planctomycetia</taxon>
        <taxon>Gemmatales</taxon>
        <taxon>Gemmataceae</taxon>
        <taxon>Limnoglobus</taxon>
    </lineage>
</organism>
<dbReference type="KEGG" id="lrs:PX52LOC_00188"/>
<dbReference type="InterPro" id="IPR006135">
    <property type="entry name" value="T3SS_substrate_exporter"/>
</dbReference>
<proteinExistence type="inferred from homology"/>
<dbReference type="Gene3D" id="3.40.1690.10">
    <property type="entry name" value="secretion proteins EscU"/>
    <property type="match status" value="1"/>
</dbReference>
<keyword evidence="2" id="KW-0969">Cilium</keyword>
<keyword evidence="2" id="KW-0282">Flagellum</keyword>
<dbReference type="Proteomes" id="UP000324974">
    <property type="component" value="Chromosome"/>
</dbReference>
<dbReference type="Pfam" id="PF01312">
    <property type="entry name" value="Bac_export_2"/>
    <property type="match status" value="1"/>
</dbReference>
<dbReference type="InterPro" id="IPR029025">
    <property type="entry name" value="T3SS_substrate_exporter_C"/>
</dbReference>
<evidence type="ECO:0000256" key="1">
    <source>
        <dbReference type="ARBA" id="ARBA00010690"/>
    </source>
</evidence>
<dbReference type="PANTHER" id="PTHR30531">
    <property type="entry name" value="FLAGELLAR BIOSYNTHETIC PROTEIN FLHB"/>
    <property type="match status" value="1"/>
</dbReference>
<gene>
    <name evidence="2" type="ORF">PX52LOC_00188</name>
</gene>
<dbReference type="PANTHER" id="PTHR30531:SF12">
    <property type="entry name" value="FLAGELLAR BIOSYNTHETIC PROTEIN FLHB"/>
    <property type="match status" value="1"/>
</dbReference>
<protein>
    <submittedName>
        <fullName evidence="2">Flagellar biosynthesis protein FlhB</fullName>
    </submittedName>
</protein>
<evidence type="ECO:0000313" key="2">
    <source>
        <dbReference type="EMBL" id="QEL13334.1"/>
    </source>
</evidence>
<dbReference type="SUPFAM" id="SSF160544">
    <property type="entry name" value="EscU C-terminal domain-like"/>
    <property type="match status" value="1"/>
</dbReference>
<name>A0A5C1A873_9BACT</name>
<dbReference type="OrthoDB" id="5244399at2"/>
<evidence type="ECO:0000313" key="3">
    <source>
        <dbReference type="Proteomes" id="UP000324974"/>
    </source>
</evidence>
<reference evidence="3" key="1">
    <citation type="submission" date="2019-08" db="EMBL/GenBank/DDBJ databases">
        <title>Limnoglobus roseus gen. nov., sp. nov., a novel freshwater planctomycete with a giant genome from the family Gemmataceae.</title>
        <authorList>
            <person name="Kulichevskaya I.S."/>
            <person name="Naumoff D.G."/>
            <person name="Miroshnikov K."/>
            <person name="Ivanova A."/>
            <person name="Philippov D.A."/>
            <person name="Hakobyan A."/>
            <person name="Rijpstra I.C."/>
            <person name="Sinninghe Damste J.S."/>
            <person name="Liesack W."/>
            <person name="Dedysh S.N."/>
        </authorList>
    </citation>
    <scope>NUCLEOTIDE SEQUENCE [LARGE SCALE GENOMIC DNA]</scope>
    <source>
        <strain evidence="3">PX52</strain>
    </source>
</reference>
<accession>A0A5C1A873</accession>
<keyword evidence="3" id="KW-1185">Reference proteome</keyword>
<dbReference type="EMBL" id="CP042425">
    <property type="protein sequence ID" value="QEL13334.1"/>
    <property type="molecule type" value="Genomic_DNA"/>
</dbReference>
<dbReference type="GO" id="GO:0009306">
    <property type="term" value="P:protein secretion"/>
    <property type="evidence" value="ECO:0007669"/>
    <property type="project" value="InterPro"/>
</dbReference>
<dbReference type="GO" id="GO:0005886">
    <property type="term" value="C:plasma membrane"/>
    <property type="evidence" value="ECO:0007669"/>
    <property type="project" value="TreeGrafter"/>
</dbReference>
<dbReference type="AlphaFoldDB" id="A0A5C1A873"/>
<dbReference type="RefSeq" id="WP_149108312.1">
    <property type="nucleotide sequence ID" value="NZ_CP042425.1"/>
</dbReference>
<sequence>MAEPGRKRAVALKYDPKEAGAPKIVAKATGATADRMLAIARQNGVPVREDKALVTVLSKLNIDQEIPPQLYRAVAAILAFLYKANQKPG</sequence>